<name>A0A1M7YA76_9FIRM</name>
<dbReference type="PANTHER" id="PTHR30250">
    <property type="entry name" value="PST FAMILY PREDICTED COLANIC ACID TRANSPORTER"/>
    <property type="match status" value="1"/>
</dbReference>
<feature type="transmembrane region" description="Helical" evidence="6">
    <location>
        <begin position="435"/>
        <end position="453"/>
    </location>
</feature>
<dbReference type="RefSeq" id="WP_073589054.1">
    <property type="nucleotide sequence ID" value="NZ_FRFD01000006.1"/>
</dbReference>
<gene>
    <name evidence="7" type="ORF">SAMN02745217_02376</name>
</gene>
<evidence type="ECO:0000313" key="7">
    <source>
        <dbReference type="EMBL" id="SHO49533.1"/>
    </source>
</evidence>
<dbReference type="AlphaFoldDB" id="A0A1M7YA76"/>
<evidence type="ECO:0008006" key="9">
    <source>
        <dbReference type="Google" id="ProtNLM"/>
    </source>
</evidence>
<feature type="transmembrane region" description="Helical" evidence="6">
    <location>
        <begin position="12"/>
        <end position="31"/>
    </location>
</feature>
<sequence>MSRSQRFLNNAWSAALFQVLMVITGFILPKVMLSCYGSEINGLVSSVTQFVNYFTLVEAGLSGAAVYALYKPLADKDYFQISRVVVATRNFYNISGWIFIVLVIGLAIIYPVLLRTPVLSPFGVAALVLIVGVNGALEFFTLGKYRAILTADQRQYIISLSSSIYCLINTGIVVFLAIFGVNIVLVRLIAVSAIFLRSLILAVYCRRKYSYIDYSVSPDNMALSKRWDALFLQILGTFHRGAPVALITIFATLKDVSIYTIFNMVLSGVMAVLDIFSSGLGASFGDIIVKKERDILKRAYSDFEMAYYSLITFVYAIAMLQIMPFIRLYTADVVDANYNQAILGVIFVLNGYLYNMKTPQGMLVISAGLYKETRYQTAAQAAIEALVGAVLGYRYGLAGVMLGSCLSNLYRVIDLMFFIPHNVTYLPVRNTLKRLLLSIGDMGVIILIGKLLLWECTGVLVWIIQSFLLCFVAGGVIILSLFLFDRKCFISIINRLTCMVHKK</sequence>
<keyword evidence="2" id="KW-1003">Cell membrane</keyword>
<dbReference type="EMBL" id="FRFD01000006">
    <property type="protein sequence ID" value="SHO49533.1"/>
    <property type="molecule type" value="Genomic_DNA"/>
</dbReference>
<feature type="transmembrane region" description="Helical" evidence="6">
    <location>
        <begin position="185"/>
        <end position="205"/>
    </location>
</feature>
<evidence type="ECO:0000256" key="3">
    <source>
        <dbReference type="ARBA" id="ARBA00022692"/>
    </source>
</evidence>
<dbReference type="STRING" id="1121345.SAMN02745217_02376"/>
<feature type="transmembrane region" description="Helical" evidence="6">
    <location>
        <begin position="305"/>
        <end position="326"/>
    </location>
</feature>
<feature type="transmembrane region" description="Helical" evidence="6">
    <location>
        <begin position="259"/>
        <end position="284"/>
    </location>
</feature>
<organism evidence="7 8">
    <name type="scientific">Anaerocolumna xylanovorans DSM 12503</name>
    <dbReference type="NCBI Taxonomy" id="1121345"/>
    <lineage>
        <taxon>Bacteria</taxon>
        <taxon>Bacillati</taxon>
        <taxon>Bacillota</taxon>
        <taxon>Clostridia</taxon>
        <taxon>Lachnospirales</taxon>
        <taxon>Lachnospiraceae</taxon>
        <taxon>Anaerocolumna</taxon>
    </lineage>
</organism>
<protein>
    <recommendedName>
        <fullName evidence="9">Membrane protein involved in the export of O-antigen and teichoic acid</fullName>
    </recommendedName>
</protein>
<feature type="transmembrane region" description="Helical" evidence="6">
    <location>
        <begin position="157"/>
        <end position="179"/>
    </location>
</feature>
<dbReference type="Proteomes" id="UP000184612">
    <property type="component" value="Unassembled WGS sequence"/>
</dbReference>
<keyword evidence="3 6" id="KW-0812">Transmembrane</keyword>
<keyword evidence="4 6" id="KW-1133">Transmembrane helix</keyword>
<evidence type="ECO:0000256" key="6">
    <source>
        <dbReference type="SAM" id="Phobius"/>
    </source>
</evidence>
<feature type="transmembrane region" description="Helical" evidence="6">
    <location>
        <begin position="230"/>
        <end position="253"/>
    </location>
</feature>
<proteinExistence type="predicted"/>
<feature type="transmembrane region" description="Helical" evidence="6">
    <location>
        <begin position="338"/>
        <end position="356"/>
    </location>
</feature>
<evidence type="ECO:0000256" key="5">
    <source>
        <dbReference type="ARBA" id="ARBA00023136"/>
    </source>
</evidence>
<accession>A0A1M7YA76</accession>
<evidence type="ECO:0000256" key="4">
    <source>
        <dbReference type="ARBA" id="ARBA00022989"/>
    </source>
</evidence>
<keyword evidence="8" id="KW-1185">Reference proteome</keyword>
<comment type="subcellular location">
    <subcellularLocation>
        <location evidence="1">Cell membrane</location>
        <topology evidence="1">Multi-pass membrane protein</topology>
    </subcellularLocation>
</comment>
<dbReference type="OrthoDB" id="8609648at2"/>
<evidence type="ECO:0000256" key="1">
    <source>
        <dbReference type="ARBA" id="ARBA00004651"/>
    </source>
</evidence>
<keyword evidence="5 6" id="KW-0472">Membrane</keyword>
<dbReference type="InterPro" id="IPR050833">
    <property type="entry name" value="Poly_Biosynth_Transport"/>
</dbReference>
<feature type="transmembrane region" description="Helical" evidence="6">
    <location>
        <begin position="51"/>
        <end position="70"/>
    </location>
</feature>
<evidence type="ECO:0000313" key="8">
    <source>
        <dbReference type="Proteomes" id="UP000184612"/>
    </source>
</evidence>
<feature type="transmembrane region" description="Helical" evidence="6">
    <location>
        <begin position="459"/>
        <end position="484"/>
    </location>
</feature>
<feature type="transmembrane region" description="Helical" evidence="6">
    <location>
        <begin position="91"/>
        <end position="113"/>
    </location>
</feature>
<evidence type="ECO:0000256" key="2">
    <source>
        <dbReference type="ARBA" id="ARBA00022475"/>
    </source>
</evidence>
<dbReference type="PANTHER" id="PTHR30250:SF26">
    <property type="entry name" value="PSMA PROTEIN"/>
    <property type="match status" value="1"/>
</dbReference>
<reference evidence="7 8" key="1">
    <citation type="submission" date="2016-12" db="EMBL/GenBank/DDBJ databases">
        <authorList>
            <person name="Song W.-J."/>
            <person name="Kurnit D.M."/>
        </authorList>
    </citation>
    <scope>NUCLEOTIDE SEQUENCE [LARGE SCALE GENOMIC DNA]</scope>
    <source>
        <strain evidence="7 8">DSM 12503</strain>
    </source>
</reference>
<dbReference type="GO" id="GO:0005886">
    <property type="term" value="C:plasma membrane"/>
    <property type="evidence" value="ECO:0007669"/>
    <property type="project" value="UniProtKB-SubCell"/>
</dbReference>
<feature type="transmembrane region" description="Helical" evidence="6">
    <location>
        <begin position="119"/>
        <end position="137"/>
    </location>
</feature>